<dbReference type="EMBL" id="MVDD01000009">
    <property type="protein sequence ID" value="PKQ62327.1"/>
    <property type="molecule type" value="Genomic_DNA"/>
</dbReference>
<evidence type="ECO:0000313" key="1">
    <source>
        <dbReference type="EMBL" id="PKQ62327.1"/>
    </source>
</evidence>
<name>A0A2N3HWA6_9BACT</name>
<protein>
    <submittedName>
        <fullName evidence="1">Uncharacterized protein</fullName>
    </submittedName>
</protein>
<sequence>MHSGRRTLFWGSYLAHDEERGIIPPRSQKNVSRNWNVFFMHKNQNAFGEANPFLGFVPGS</sequence>
<organism evidence="1 2">
    <name type="scientific">Labilibaculum filiforme</name>
    <dbReference type="NCBI Taxonomy" id="1940526"/>
    <lineage>
        <taxon>Bacteria</taxon>
        <taxon>Pseudomonadati</taxon>
        <taxon>Bacteroidota</taxon>
        <taxon>Bacteroidia</taxon>
        <taxon>Marinilabiliales</taxon>
        <taxon>Marinifilaceae</taxon>
        <taxon>Labilibaculum</taxon>
    </lineage>
</organism>
<dbReference type="Proteomes" id="UP000233535">
    <property type="component" value="Unassembled WGS sequence"/>
</dbReference>
<accession>A0A2N3HWA6</accession>
<dbReference type="AlphaFoldDB" id="A0A2N3HWA6"/>
<proteinExistence type="predicted"/>
<reference evidence="1 2" key="1">
    <citation type="journal article" date="2017" name="Front. Microbiol.">
        <title>Labilibaculum manganireducens gen. nov., sp. nov. and Labilibaculum filiforme sp. nov., Novel Bacteroidetes Isolated from Subsurface Sediments of the Baltic Sea.</title>
        <authorList>
            <person name="Vandieken V."/>
            <person name="Marshall I.P."/>
            <person name="Niemann H."/>
            <person name="Engelen B."/>
            <person name="Cypionka H."/>
        </authorList>
    </citation>
    <scope>NUCLEOTIDE SEQUENCE [LARGE SCALE GENOMIC DNA]</scope>
    <source>
        <strain evidence="1 2">59.16B</strain>
    </source>
</reference>
<keyword evidence="2" id="KW-1185">Reference proteome</keyword>
<evidence type="ECO:0000313" key="2">
    <source>
        <dbReference type="Proteomes" id="UP000233535"/>
    </source>
</evidence>
<gene>
    <name evidence="1" type="ORF">BZG02_13540</name>
</gene>
<comment type="caution">
    <text evidence="1">The sequence shown here is derived from an EMBL/GenBank/DDBJ whole genome shotgun (WGS) entry which is preliminary data.</text>
</comment>